<evidence type="ECO:0000256" key="1">
    <source>
        <dbReference type="ARBA" id="ARBA00007381"/>
    </source>
</evidence>
<evidence type="ECO:0000256" key="3">
    <source>
        <dbReference type="ARBA" id="ARBA00022840"/>
    </source>
</evidence>
<organism evidence="4 5">
    <name type="scientific">Phytophthora sojae (strain P6497)</name>
    <name type="common">Soybean stem and root rot agent</name>
    <name type="synonym">Phytophthora megasperma f. sp. glycines</name>
    <dbReference type="NCBI Taxonomy" id="1094619"/>
    <lineage>
        <taxon>Eukaryota</taxon>
        <taxon>Sar</taxon>
        <taxon>Stramenopiles</taxon>
        <taxon>Oomycota</taxon>
        <taxon>Peronosporomycetes</taxon>
        <taxon>Peronosporales</taxon>
        <taxon>Peronosporaceae</taxon>
        <taxon>Phytophthora</taxon>
    </lineage>
</organism>
<evidence type="ECO:0000256" key="2">
    <source>
        <dbReference type="ARBA" id="ARBA00022741"/>
    </source>
</evidence>
<reference evidence="4 5" key="1">
    <citation type="journal article" date="2006" name="Science">
        <title>Phytophthora genome sequences uncover evolutionary origins and mechanisms of pathogenesis.</title>
        <authorList>
            <person name="Tyler B.M."/>
            <person name="Tripathy S."/>
            <person name="Zhang X."/>
            <person name="Dehal P."/>
            <person name="Jiang R.H."/>
            <person name="Aerts A."/>
            <person name="Arredondo F.D."/>
            <person name="Baxter L."/>
            <person name="Bensasson D."/>
            <person name="Beynon J.L."/>
            <person name="Chapman J."/>
            <person name="Damasceno C.M."/>
            <person name="Dorrance A.E."/>
            <person name="Dou D."/>
            <person name="Dickerman A.W."/>
            <person name="Dubchak I.L."/>
            <person name="Garbelotto M."/>
            <person name="Gijzen M."/>
            <person name="Gordon S.G."/>
            <person name="Govers F."/>
            <person name="Grunwald N.J."/>
            <person name="Huang W."/>
            <person name="Ivors K.L."/>
            <person name="Jones R.W."/>
            <person name="Kamoun S."/>
            <person name="Krampis K."/>
            <person name="Lamour K.H."/>
            <person name="Lee M.K."/>
            <person name="McDonald W.H."/>
            <person name="Medina M."/>
            <person name="Meijer H.J."/>
            <person name="Nordberg E.K."/>
            <person name="Maclean D.J."/>
            <person name="Ospina-Giraldo M.D."/>
            <person name="Morris P.F."/>
            <person name="Phuntumart V."/>
            <person name="Putnam N.H."/>
            <person name="Rash S."/>
            <person name="Rose J.K."/>
            <person name="Sakihama Y."/>
            <person name="Salamov A.A."/>
            <person name="Savidor A."/>
            <person name="Scheuring C.F."/>
            <person name="Smith B.M."/>
            <person name="Sobral B.W."/>
            <person name="Terry A."/>
            <person name="Torto-Alalibo T.A."/>
            <person name="Win J."/>
            <person name="Xu Z."/>
            <person name="Zhang H."/>
            <person name="Grigoriev I.V."/>
            <person name="Rokhsar D.S."/>
            <person name="Boore J.L."/>
        </authorList>
    </citation>
    <scope>NUCLEOTIDE SEQUENCE [LARGE SCALE GENOMIC DNA]</scope>
    <source>
        <strain evidence="4 5">P6497</strain>
    </source>
</reference>
<evidence type="ECO:0000313" key="4">
    <source>
        <dbReference type="EMBL" id="EGZ09313.1"/>
    </source>
</evidence>
<dbReference type="Proteomes" id="UP000002640">
    <property type="component" value="Unassembled WGS sequence"/>
</dbReference>
<dbReference type="InterPro" id="IPR013126">
    <property type="entry name" value="Hsp_70_fam"/>
</dbReference>
<keyword evidence="2" id="KW-0547">Nucleotide-binding</keyword>
<dbReference type="FunFam" id="3.30.420.40:FF:000028">
    <property type="entry name" value="heat shock 70 kDa protein-like"/>
    <property type="match status" value="1"/>
</dbReference>
<dbReference type="GeneID" id="20637978"/>
<dbReference type="RefSeq" id="XP_009535946.1">
    <property type="nucleotide sequence ID" value="XM_009537651.1"/>
</dbReference>
<dbReference type="SUPFAM" id="SSF53067">
    <property type="entry name" value="Actin-like ATPase domain"/>
    <property type="match status" value="1"/>
</dbReference>
<dbReference type="SMR" id="G5A5C9"/>
<dbReference type="KEGG" id="psoj:PHYSODRAFT_249902"/>
<protein>
    <submittedName>
        <fullName evidence="4">Uncharacterized protein</fullName>
    </submittedName>
</protein>
<comment type="similarity">
    <text evidence="1">Belongs to the heat shock protein 70 family.</text>
</comment>
<accession>G5A5C9</accession>
<gene>
    <name evidence="4" type="ORF">PHYSODRAFT_249902</name>
</gene>
<sequence>MAASRRGTGIDLGSKYSRVAVWLNDRVEIVPSKSGDRFTPTIVAFTETEVLIGEPATHQLLQNAQNTIFDITRLIGRKFSDPEIQEGIKLWPFKVVCGPDDKPLVVVTFKGASKSFEAVEILAMLLSELR</sequence>
<dbReference type="InParanoid" id="G5A5C9"/>
<dbReference type="PANTHER" id="PTHR19375">
    <property type="entry name" value="HEAT SHOCK PROTEIN 70KDA"/>
    <property type="match status" value="1"/>
</dbReference>
<evidence type="ECO:0000313" key="5">
    <source>
        <dbReference type="Proteomes" id="UP000002640"/>
    </source>
</evidence>
<proteinExistence type="inferred from homology"/>
<dbReference type="STRING" id="1094619.G5A5C9"/>
<dbReference type="GO" id="GO:0005524">
    <property type="term" value="F:ATP binding"/>
    <property type="evidence" value="ECO:0007669"/>
    <property type="project" value="UniProtKB-KW"/>
</dbReference>
<dbReference type="EMBL" id="JH159160">
    <property type="protein sequence ID" value="EGZ09313.1"/>
    <property type="molecule type" value="Genomic_DNA"/>
</dbReference>
<name>G5A5C9_PHYSP</name>
<dbReference type="OMA" id="QIIANEH"/>
<dbReference type="GO" id="GO:0140662">
    <property type="term" value="F:ATP-dependent protein folding chaperone"/>
    <property type="evidence" value="ECO:0007669"/>
    <property type="project" value="InterPro"/>
</dbReference>
<dbReference type="Pfam" id="PF00012">
    <property type="entry name" value="HSP70"/>
    <property type="match status" value="1"/>
</dbReference>
<dbReference type="PRINTS" id="PR00301">
    <property type="entry name" value="HEATSHOCK70"/>
</dbReference>
<keyword evidence="3" id="KW-0067">ATP-binding</keyword>
<dbReference type="Gene3D" id="3.30.420.40">
    <property type="match status" value="1"/>
</dbReference>
<dbReference type="FunFam" id="3.30.30.30:FF:000001">
    <property type="entry name" value="heat shock 70 kDa protein-like"/>
    <property type="match status" value="1"/>
</dbReference>
<keyword evidence="5" id="KW-1185">Reference proteome</keyword>
<dbReference type="AlphaFoldDB" id="G5A5C9"/>
<dbReference type="InterPro" id="IPR043129">
    <property type="entry name" value="ATPase_NBD"/>
</dbReference>